<name>A0AAV2L440_KNICA</name>
<evidence type="ECO:0000256" key="1">
    <source>
        <dbReference type="SAM" id="MobiDB-lite"/>
    </source>
</evidence>
<evidence type="ECO:0000313" key="2">
    <source>
        <dbReference type="EMBL" id="CAL1597062.1"/>
    </source>
</evidence>
<protein>
    <submittedName>
        <fullName evidence="2">Uncharacterized protein</fullName>
    </submittedName>
</protein>
<sequence length="97" mass="10496">MSVGQANPIGQVMWVSNPLEGYRIPSSAVHRWSTLSKHLDGPQSQGLSGARRQSDGEPPPRCTGPWLLPTHHRWVCLSPGGPLVTTTHSRCMEVCAG</sequence>
<dbReference type="AlphaFoldDB" id="A0AAV2L440"/>
<keyword evidence="3" id="KW-1185">Reference proteome</keyword>
<gene>
    <name evidence="2" type="ORF">KC01_LOCUS25627</name>
</gene>
<proteinExistence type="predicted"/>
<feature type="region of interest" description="Disordered" evidence="1">
    <location>
        <begin position="35"/>
        <end position="63"/>
    </location>
</feature>
<dbReference type="EMBL" id="OZ035843">
    <property type="protein sequence ID" value="CAL1597062.1"/>
    <property type="molecule type" value="Genomic_DNA"/>
</dbReference>
<reference evidence="2 3" key="1">
    <citation type="submission" date="2024-04" db="EMBL/GenBank/DDBJ databases">
        <authorList>
            <person name="Waldvogel A.-M."/>
            <person name="Schoenle A."/>
        </authorList>
    </citation>
    <scope>NUCLEOTIDE SEQUENCE [LARGE SCALE GENOMIC DNA]</scope>
</reference>
<organism evidence="2 3">
    <name type="scientific">Knipowitschia caucasica</name>
    <name type="common">Caucasian dwarf goby</name>
    <name type="synonym">Pomatoschistus caucasicus</name>
    <dbReference type="NCBI Taxonomy" id="637954"/>
    <lineage>
        <taxon>Eukaryota</taxon>
        <taxon>Metazoa</taxon>
        <taxon>Chordata</taxon>
        <taxon>Craniata</taxon>
        <taxon>Vertebrata</taxon>
        <taxon>Euteleostomi</taxon>
        <taxon>Actinopterygii</taxon>
        <taxon>Neopterygii</taxon>
        <taxon>Teleostei</taxon>
        <taxon>Neoteleostei</taxon>
        <taxon>Acanthomorphata</taxon>
        <taxon>Gobiaria</taxon>
        <taxon>Gobiiformes</taxon>
        <taxon>Gobioidei</taxon>
        <taxon>Gobiidae</taxon>
        <taxon>Gobiinae</taxon>
        <taxon>Knipowitschia</taxon>
    </lineage>
</organism>
<evidence type="ECO:0000313" key="3">
    <source>
        <dbReference type="Proteomes" id="UP001497482"/>
    </source>
</evidence>
<accession>A0AAV2L440</accession>
<dbReference type="Proteomes" id="UP001497482">
    <property type="component" value="Chromosome 21"/>
</dbReference>